<evidence type="ECO:0000313" key="2">
    <source>
        <dbReference type="EMBL" id="GAA1943995.1"/>
    </source>
</evidence>
<gene>
    <name evidence="2" type="ORF">GCM10009717_08030</name>
</gene>
<protein>
    <submittedName>
        <fullName evidence="2">Uncharacterized protein</fullName>
    </submittedName>
</protein>
<keyword evidence="1" id="KW-0812">Transmembrane</keyword>
<feature type="transmembrane region" description="Helical" evidence="1">
    <location>
        <begin position="90"/>
        <end position="110"/>
    </location>
</feature>
<feature type="transmembrane region" description="Helical" evidence="1">
    <location>
        <begin position="22"/>
        <end position="44"/>
    </location>
</feature>
<organism evidence="2 3">
    <name type="scientific">Agromyces allii</name>
    <dbReference type="NCBI Taxonomy" id="393607"/>
    <lineage>
        <taxon>Bacteria</taxon>
        <taxon>Bacillati</taxon>
        <taxon>Actinomycetota</taxon>
        <taxon>Actinomycetes</taxon>
        <taxon>Micrococcales</taxon>
        <taxon>Microbacteriaceae</taxon>
        <taxon>Agromyces</taxon>
    </lineage>
</organism>
<proteinExistence type="predicted"/>
<dbReference type="EMBL" id="BAAAMK010000001">
    <property type="protein sequence ID" value="GAA1943995.1"/>
    <property type="molecule type" value="Genomic_DNA"/>
</dbReference>
<feature type="transmembrane region" description="Helical" evidence="1">
    <location>
        <begin position="185"/>
        <end position="206"/>
    </location>
</feature>
<feature type="transmembrane region" description="Helical" evidence="1">
    <location>
        <begin position="50"/>
        <end position="69"/>
    </location>
</feature>
<comment type="caution">
    <text evidence="2">The sequence shown here is derived from an EMBL/GenBank/DDBJ whole genome shotgun (WGS) entry which is preliminary data.</text>
</comment>
<accession>A0ABP5BIR5</accession>
<evidence type="ECO:0000256" key="1">
    <source>
        <dbReference type="SAM" id="Phobius"/>
    </source>
</evidence>
<keyword evidence="3" id="KW-1185">Reference proteome</keyword>
<evidence type="ECO:0000313" key="3">
    <source>
        <dbReference type="Proteomes" id="UP001499954"/>
    </source>
</evidence>
<keyword evidence="1" id="KW-0472">Membrane</keyword>
<sequence length="217" mass="23121">MAPVGTNPVTTRVTNSITRHPLVWGVGWSVVFGAALVVAVSLDWHGLVDWLLIGLLVLPSTIATVLVLAATPRTHFEEMSSVFSHFFVRYLALVFGLSAWGLSVVVGAAISQSIQLGAEGKEDEIIGIGLDLMLVVVPVVAAVLWAAFVLRCAWFLVRVRGWSEAPTADRVPSHLFETRPALRRVVVGLAHPALFAVTGLVVAIAGPSAAGTLEIRF</sequence>
<name>A0ABP5BIR5_9MICO</name>
<keyword evidence="1" id="KW-1133">Transmembrane helix</keyword>
<feature type="transmembrane region" description="Helical" evidence="1">
    <location>
        <begin position="125"/>
        <end position="150"/>
    </location>
</feature>
<dbReference type="Proteomes" id="UP001499954">
    <property type="component" value="Unassembled WGS sequence"/>
</dbReference>
<reference evidence="3" key="1">
    <citation type="journal article" date="2019" name="Int. J. Syst. Evol. Microbiol.">
        <title>The Global Catalogue of Microorganisms (GCM) 10K type strain sequencing project: providing services to taxonomists for standard genome sequencing and annotation.</title>
        <authorList>
            <consortium name="The Broad Institute Genomics Platform"/>
            <consortium name="The Broad Institute Genome Sequencing Center for Infectious Disease"/>
            <person name="Wu L."/>
            <person name="Ma J."/>
        </authorList>
    </citation>
    <scope>NUCLEOTIDE SEQUENCE [LARGE SCALE GENOMIC DNA]</scope>
    <source>
        <strain evidence="3">JCM 13584</strain>
    </source>
</reference>